<dbReference type="RefSeq" id="WP_152891810.1">
    <property type="nucleotide sequence ID" value="NZ_WHJC01000363.1"/>
</dbReference>
<sequence>MASITILNVSNRPIDFSIYYLDKNSTETLTCKSTAYFGPTKYETIEYPDDCTEIMVSVSIEITSDVFEHIVSLKIPSPSTKFYEFINDNDKDAGLFEINANNLKNISKIKFKNKTLNGCAIALAFDIGGKEFIQNKGISKNRGLTLTIPFNAKNLRFTVYTLSPSDGWIDLKTIALQDLLEDKCYELIRNPSTSNFLLKETCSSTSK</sequence>
<evidence type="ECO:0000313" key="2">
    <source>
        <dbReference type="Proteomes" id="UP000430345"/>
    </source>
</evidence>
<dbReference type="AlphaFoldDB" id="A0A6I1MVS0"/>
<comment type="caution">
    <text evidence="1">The sequence shown here is derived from an EMBL/GenBank/DDBJ whole genome shotgun (WGS) entry which is preliminary data.</text>
</comment>
<reference evidence="1 2" key="1">
    <citation type="submission" date="2019-10" db="EMBL/GenBank/DDBJ databases">
        <title>The Genome Sequence of Clostridium tarantellae Isolated from Fish Brain.</title>
        <authorList>
            <person name="Bano L."/>
            <person name="Kiel M."/>
            <person name="Sales G."/>
            <person name="Doxey A.C."/>
            <person name="Mansfield M.J."/>
            <person name="Schiavone M."/>
            <person name="Rossetto O."/>
            <person name="Pirazzini M."/>
            <person name="Dobrindt U."/>
            <person name="Montecucco C."/>
        </authorList>
    </citation>
    <scope>NUCLEOTIDE SEQUENCE [LARGE SCALE GENOMIC DNA]</scope>
    <source>
        <strain evidence="1 2">DSM 3997</strain>
    </source>
</reference>
<protein>
    <submittedName>
        <fullName evidence="1">Uncharacterized protein</fullName>
    </submittedName>
</protein>
<organism evidence="1 2">
    <name type="scientific">Clostridium tarantellae</name>
    <dbReference type="NCBI Taxonomy" id="39493"/>
    <lineage>
        <taxon>Bacteria</taxon>
        <taxon>Bacillati</taxon>
        <taxon>Bacillota</taxon>
        <taxon>Clostridia</taxon>
        <taxon>Eubacteriales</taxon>
        <taxon>Clostridiaceae</taxon>
        <taxon>Clostridium</taxon>
    </lineage>
</organism>
<dbReference type="EMBL" id="WHJC01000363">
    <property type="protein sequence ID" value="MPQ44931.1"/>
    <property type="molecule type" value="Genomic_DNA"/>
</dbReference>
<dbReference type="Proteomes" id="UP000430345">
    <property type="component" value="Unassembled WGS sequence"/>
</dbReference>
<accession>A0A6I1MVS0</accession>
<evidence type="ECO:0000313" key="1">
    <source>
        <dbReference type="EMBL" id="MPQ44931.1"/>
    </source>
</evidence>
<proteinExistence type="predicted"/>
<keyword evidence="2" id="KW-1185">Reference proteome</keyword>
<gene>
    <name evidence="1" type="ORF">GBZ86_14465</name>
</gene>
<name>A0A6I1MVS0_9CLOT</name>